<dbReference type="InterPro" id="IPR016053">
    <property type="entry name" value="Haem_Oase-like"/>
</dbReference>
<evidence type="ECO:0000313" key="1">
    <source>
        <dbReference type="EMBL" id="MBB6327874.1"/>
    </source>
</evidence>
<dbReference type="RefSeq" id="WP_184496622.1">
    <property type="nucleotide sequence ID" value="NZ_JACIJO010000003.1"/>
</dbReference>
<dbReference type="SUPFAM" id="SSF48613">
    <property type="entry name" value="Heme oxygenase-like"/>
    <property type="match status" value="1"/>
</dbReference>
<protein>
    <submittedName>
        <fullName evidence="1">Heme oxygenase</fullName>
    </submittedName>
</protein>
<dbReference type="CDD" id="cd19166">
    <property type="entry name" value="HemeO-bac"/>
    <property type="match status" value="1"/>
</dbReference>
<dbReference type="Pfam" id="PF01126">
    <property type="entry name" value="Heme_oxygenase"/>
    <property type="match status" value="1"/>
</dbReference>
<accession>A0A841MTA5</accession>
<dbReference type="InterPro" id="IPR016084">
    <property type="entry name" value="Haem_Oase-like_multi-hlx"/>
</dbReference>
<keyword evidence="2" id="KW-1185">Reference proteome</keyword>
<comment type="caution">
    <text evidence="1">The sequence shown here is derived from an EMBL/GenBank/DDBJ whole genome shotgun (WGS) entry which is preliminary data.</text>
</comment>
<gene>
    <name evidence="1" type="ORF">FHS59_003517</name>
</gene>
<evidence type="ECO:0000313" key="2">
    <source>
        <dbReference type="Proteomes" id="UP000588604"/>
    </source>
</evidence>
<name>A0A841MTA5_9BACT</name>
<dbReference type="EMBL" id="JACIJO010000003">
    <property type="protein sequence ID" value="MBB6327874.1"/>
    <property type="molecule type" value="Genomic_DNA"/>
</dbReference>
<sequence length="194" mass="22107">MKFSEKLKKATAVAHSQLEDQEISKALLSNDISKKDYCTYLQLMQGLLHAAETHVFHLLSKHIKHSSARGKAYLIEKDLDFLEWKTENLKNTQANFDQEFTEAFAFGVAYVFEGSTLGGRMIYRHVEEKLGVKYDSGASYFWGYGEKTGLMWKEFLEDLNSFESHSQEAEAIIAGANYAFEQIKNTFQSAAHLV</sequence>
<organism evidence="1 2">
    <name type="scientific">Algoriphagus iocasae</name>
    <dbReference type="NCBI Taxonomy" id="1836499"/>
    <lineage>
        <taxon>Bacteria</taxon>
        <taxon>Pseudomonadati</taxon>
        <taxon>Bacteroidota</taxon>
        <taxon>Cytophagia</taxon>
        <taxon>Cytophagales</taxon>
        <taxon>Cyclobacteriaceae</taxon>
        <taxon>Algoriphagus</taxon>
    </lineage>
</organism>
<proteinExistence type="predicted"/>
<dbReference type="GO" id="GO:0006788">
    <property type="term" value="P:heme oxidation"/>
    <property type="evidence" value="ECO:0007669"/>
    <property type="project" value="InterPro"/>
</dbReference>
<dbReference type="AlphaFoldDB" id="A0A841MTA5"/>
<reference evidence="1 2" key="1">
    <citation type="submission" date="2020-08" db="EMBL/GenBank/DDBJ databases">
        <title>Genomic Encyclopedia of Type Strains, Phase IV (KMG-IV): sequencing the most valuable type-strain genomes for metagenomic binning, comparative biology and taxonomic classification.</title>
        <authorList>
            <person name="Goeker M."/>
        </authorList>
    </citation>
    <scope>NUCLEOTIDE SEQUENCE [LARGE SCALE GENOMIC DNA]</scope>
    <source>
        <strain evidence="1 2">DSM 102044</strain>
    </source>
</reference>
<dbReference type="GO" id="GO:0004392">
    <property type="term" value="F:heme oxygenase (decyclizing) activity"/>
    <property type="evidence" value="ECO:0007669"/>
    <property type="project" value="InterPro"/>
</dbReference>
<dbReference type="Proteomes" id="UP000588604">
    <property type="component" value="Unassembled WGS sequence"/>
</dbReference>
<dbReference type="Gene3D" id="1.20.910.10">
    <property type="entry name" value="Heme oxygenase-like"/>
    <property type="match status" value="1"/>
</dbReference>